<sequence length="972" mass="102073">MPHPLLPHTFDLARIGAGLPAAQLIDELNLAEVGPAPRLVVEAPPGTGKTTVVPPMIAEHLAKFSPGSTGAAGSCGTADPDSSTGVVGTAPGRIIVTQPRRMAARAAARRLAALTGTRLGEVVGFTVRGEARTSTSTRIEFVTTGVLMARLLRDPELSGVSGVILDEVHERQLDTDLTFAMCRELADLREDLSVVVMSATLDARLWAQRLGEGEQAPATLLSVAADAHPLDIRWAPAKERPLDVRGVTWDFLDHVAATTVRALSENASGDVLVFAPGAREVDEVAARVRRRVGSGAGGPAGTGGSSGTASAVEVHTLTGRTPAREQDAILRPAEVGAARRAIVSTSVAESALTVPGVRIVVDSGLARGPRLDTRRRMSGLVTMRESKASGTQRSGRAARQGPGVAYRCMSEADWASLPEHTPPEIATSDLTSAVLALAVWGGDESLLPEPLPERPTRQAVDNLTAIGAVEVPGNSDGSDGERGPIDDAGERDSDAGERDGAAAPGLPISALRVTETGRAIAAIPASVWSARGLLDGAALLSPELAAEAIAVIESDQRSPGADLVALLRQLRRSKDARFVQDRKRFAAIAHEFASSSGGESGDVSTASRHSAPATASPTASSAAQSEARPALGPDDLGLVTALSYPLQIARLRSASDSEYLLASGTAASLPRDSSLQGSRWLAIAEVGLAGSRAIIRSAVPIDEDTAELAGAGLLHTEETATFAGGKVRAVRRSRLGGIELSATPIQASSELARRAIADSVRERGAREVLRPSEAFESLRARMGLLRTVFGPPWPDVTWGHLSDTLDQWCPEALDRIARGADPGKVDLVSALRTLLPWPEAARLDELAPTHLEVPSGSRIRLDYPDPDRAGSSADDETVPQPTQLPSPILAVKLQECFGWTDVPRICDGRVPVTMHLLSPARRPLAVTGDLASFWANAYAHVRAENRGRYPKHPWPEDPLTAPAAKGTKRSGR</sequence>
<feature type="compositionally biased region" description="Basic and acidic residues" evidence="5">
    <location>
        <begin position="859"/>
        <end position="868"/>
    </location>
</feature>
<evidence type="ECO:0000256" key="5">
    <source>
        <dbReference type="SAM" id="MobiDB-lite"/>
    </source>
</evidence>
<keyword evidence="1" id="KW-0547">Nucleotide-binding</keyword>
<dbReference type="InterPro" id="IPR027417">
    <property type="entry name" value="P-loop_NTPase"/>
</dbReference>
<dbReference type="InterPro" id="IPR001650">
    <property type="entry name" value="Helicase_C-like"/>
</dbReference>
<evidence type="ECO:0000313" key="9">
    <source>
        <dbReference type="Proteomes" id="UP001064879"/>
    </source>
</evidence>
<feature type="compositionally biased region" description="Low complexity" evidence="5">
    <location>
        <begin position="604"/>
        <end position="625"/>
    </location>
</feature>
<organism evidence="8 9">
    <name type="scientific">Brevibacterium spongiae</name>
    <dbReference type="NCBI Taxonomy" id="2909672"/>
    <lineage>
        <taxon>Bacteria</taxon>
        <taxon>Bacillati</taxon>
        <taxon>Actinomycetota</taxon>
        <taxon>Actinomycetes</taxon>
        <taxon>Micrococcales</taxon>
        <taxon>Brevibacteriaceae</taxon>
        <taxon>Brevibacterium</taxon>
    </lineage>
</organism>
<reference evidence="8" key="1">
    <citation type="submission" date="2022-03" db="EMBL/GenBank/DDBJ databases">
        <title>Brevibacterium spongiae sp. nov., isolated from marine sponge.</title>
        <authorList>
            <person name="Li Z."/>
            <person name="Zhang M."/>
        </authorList>
    </citation>
    <scope>NUCLEOTIDE SEQUENCE</scope>
    <source>
        <strain evidence="8">WHS-Z9</strain>
    </source>
</reference>
<dbReference type="PROSITE" id="PS51192">
    <property type="entry name" value="HELICASE_ATP_BIND_1"/>
    <property type="match status" value="1"/>
</dbReference>
<feature type="region of interest" description="Disordered" evidence="5">
    <location>
        <begin position="947"/>
        <end position="972"/>
    </location>
</feature>
<dbReference type="PANTHER" id="PTHR43519">
    <property type="entry name" value="ATP-DEPENDENT RNA HELICASE HRPB"/>
    <property type="match status" value="1"/>
</dbReference>
<evidence type="ECO:0000256" key="4">
    <source>
        <dbReference type="ARBA" id="ARBA00022840"/>
    </source>
</evidence>
<dbReference type="SMART" id="SM00487">
    <property type="entry name" value="DEXDc"/>
    <property type="match status" value="1"/>
</dbReference>
<protein>
    <submittedName>
        <fullName evidence="8">DEAD/DEAH box helicase</fullName>
    </submittedName>
</protein>
<feature type="compositionally biased region" description="Basic and acidic residues" evidence="5">
    <location>
        <begin position="479"/>
        <end position="500"/>
    </location>
</feature>
<keyword evidence="9" id="KW-1185">Reference proteome</keyword>
<dbReference type="EMBL" id="CP093443">
    <property type="protein sequence ID" value="UVI34923.1"/>
    <property type="molecule type" value="Genomic_DNA"/>
</dbReference>
<feature type="region of interest" description="Disordered" evidence="5">
    <location>
        <begin position="594"/>
        <end position="629"/>
    </location>
</feature>
<dbReference type="InterPro" id="IPR013689">
    <property type="entry name" value="RNA_helicase_ATP-dep_HrpB_C"/>
</dbReference>
<keyword evidence="3 8" id="KW-0347">Helicase</keyword>
<feature type="region of interest" description="Disordered" evidence="5">
    <location>
        <begin position="857"/>
        <end position="883"/>
    </location>
</feature>
<name>A0ABY5SP11_9MICO</name>
<proteinExistence type="predicted"/>
<dbReference type="Pfam" id="PF00270">
    <property type="entry name" value="DEAD"/>
    <property type="match status" value="1"/>
</dbReference>
<feature type="domain" description="Helicase C-terminal" evidence="7">
    <location>
        <begin position="259"/>
        <end position="441"/>
    </location>
</feature>
<dbReference type="Proteomes" id="UP001064879">
    <property type="component" value="Chromosome"/>
</dbReference>
<feature type="domain" description="Helicase ATP-binding" evidence="6">
    <location>
        <begin position="30"/>
        <end position="202"/>
    </location>
</feature>
<dbReference type="CDD" id="cd18791">
    <property type="entry name" value="SF2_C_RHA"/>
    <property type="match status" value="1"/>
</dbReference>
<dbReference type="SUPFAM" id="SSF52540">
    <property type="entry name" value="P-loop containing nucleoside triphosphate hydrolases"/>
    <property type="match status" value="1"/>
</dbReference>
<keyword evidence="4" id="KW-0067">ATP-binding</keyword>
<dbReference type="RefSeq" id="WP_265417596.1">
    <property type="nucleotide sequence ID" value="NZ_CP093443.1"/>
</dbReference>
<dbReference type="InterPro" id="IPR011545">
    <property type="entry name" value="DEAD/DEAH_box_helicase_dom"/>
</dbReference>
<accession>A0ABY5SP11</accession>
<dbReference type="GO" id="GO:0004386">
    <property type="term" value="F:helicase activity"/>
    <property type="evidence" value="ECO:0007669"/>
    <property type="project" value="UniProtKB-KW"/>
</dbReference>
<dbReference type="SMART" id="SM00490">
    <property type="entry name" value="HELICc"/>
    <property type="match status" value="1"/>
</dbReference>
<feature type="region of interest" description="Disordered" evidence="5">
    <location>
        <begin position="468"/>
        <end position="503"/>
    </location>
</feature>
<dbReference type="Gene3D" id="3.40.50.300">
    <property type="entry name" value="P-loop containing nucleotide triphosphate hydrolases"/>
    <property type="match status" value="2"/>
</dbReference>
<evidence type="ECO:0000256" key="2">
    <source>
        <dbReference type="ARBA" id="ARBA00022801"/>
    </source>
</evidence>
<evidence type="ECO:0000259" key="6">
    <source>
        <dbReference type="PROSITE" id="PS51192"/>
    </source>
</evidence>
<dbReference type="Pfam" id="PF00271">
    <property type="entry name" value="Helicase_C"/>
    <property type="match status" value="1"/>
</dbReference>
<dbReference type="PROSITE" id="PS51194">
    <property type="entry name" value="HELICASE_CTER"/>
    <property type="match status" value="1"/>
</dbReference>
<evidence type="ECO:0000259" key="7">
    <source>
        <dbReference type="PROSITE" id="PS51194"/>
    </source>
</evidence>
<evidence type="ECO:0000256" key="1">
    <source>
        <dbReference type="ARBA" id="ARBA00022741"/>
    </source>
</evidence>
<evidence type="ECO:0000256" key="3">
    <source>
        <dbReference type="ARBA" id="ARBA00022806"/>
    </source>
</evidence>
<evidence type="ECO:0000313" key="8">
    <source>
        <dbReference type="EMBL" id="UVI34923.1"/>
    </source>
</evidence>
<dbReference type="InterPro" id="IPR014001">
    <property type="entry name" value="Helicase_ATP-bd"/>
</dbReference>
<dbReference type="PANTHER" id="PTHR43519:SF1">
    <property type="entry name" value="ATP-DEPENDENT RNA HELICASE HRPB"/>
    <property type="match status" value="1"/>
</dbReference>
<dbReference type="InterPro" id="IPR002464">
    <property type="entry name" value="DNA/RNA_helicase_DEAH_CS"/>
</dbReference>
<dbReference type="PROSITE" id="PS00690">
    <property type="entry name" value="DEAH_ATP_HELICASE"/>
    <property type="match status" value="1"/>
</dbReference>
<gene>
    <name evidence="8" type="ORF">L1F31_12420</name>
</gene>
<dbReference type="Pfam" id="PF08482">
    <property type="entry name" value="HrpB_C"/>
    <property type="match status" value="1"/>
</dbReference>
<keyword evidence="2" id="KW-0378">Hydrolase</keyword>